<gene>
    <name evidence="1" type="ORF">SFRICE_020898</name>
</gene>
<organism evidence="1">
    <name type="scientific">Spodoptera frugiperda</name>
    <name type="common">Fall armyworm</name>
    <dbReference type="NCBI Taxonomy" id="7108"/>
    <lineage>
        <taxon>Eukaryota</taxon>
        <taxon>Metazoa</taxon>
        <taxon>Ecdysozoa</taxon>
        <taxon>Arthropoda</taxon>
        <taxon>Hexapoda</taxon>
        <taxon>Insecta</taxon>
        <taxon>Pterygota</taxon>
        <taxon>Neoptera</taxon>
        <taxon>Endopterygota</taxon>
        <taxon>Lepidoptera</taxon>
        <taxon>Glossata</taxon>
        <taxon>Ditrysia</taxon>
        <taxon>Noctuoidea</taxon>
        <taxon>Noctuidae</taxon>
        <taxon>Amphipyrinae</taxon>
        <taxon>Spodoptera</taxon>
    </lineage>
</organism>
<dbReference type="EMBL" id="ODYU01000360">
    <property type="protein sequence ID" value="SOQ35012.1"/>
    <property type="molecule type" value="Genomic_DNA"/>
</dbReference>
<proteinExistence type="predicted"/>
<name>A0A2H1V3S6_SPOFR</name>
<reference evidence="1" key="1">
    <citation type="submission" date="2016-07" db="EMBL/GenBank/DDBJ databases">
        <authorList>
            <person name="Bretaudeau A."/>
        </authorList>
    </citation>
    <scope>NUCLEOTIDE SEQUENCE</scope>
    <source>
        <strain evidence="1">Rice</strain>
        <tissue evidence="1">Whole body</tissue>
    </source>
</reference>
<protein>
    <submittedName>
        <fullName evidence="1">SFRICE_020898</fullName>
    </submittedName>
</protein>
<accession>A0A2H1V3S6</accession>
<evidence type="ECO:0000313" key="1">
    <source>
        <dbReference type="EMBL" id="SOQ35012.1"/>
    </source>
</evidence>
<sequence>MPLYNVHPLFITTKYRKKPSNTLYDPGIEPKTPCPAIALATTRRTRQSMNLKAKWYLSPTHSKYIHTVQQRNIPHCCTYIIARNLVRDPSGDRVDSCAIIQISCACALSLATDLAALWNIWLQAVSGACALSDHMSRVACRATFLTTRRLSSGLRVRWFLDMSSPPVPLITCRRTSAIRELSELNR</sequence>
<dbReference type="AlphaFoldDB" id="A0A2H1V3S6"/>